<name>A0ABD5RXX2_9EURY</name>
<dbReference type="NCBIfam" id="NF040570">
    <property type="entry name" value="guided_TnpB"/>
    <property type="match status" value="1"/>
</dbReference>
<keyword evidence="1" id="KW-0238">DNA-binding</keyword>
<evidence type="ECO:0000259" key="3">
    <source>
        <dbReference type="Pfam" id="PF07282"/>
    </source>
</evidence>
<feature type="domain" description="Cas12f1-like TNB" evidence="3">
    <location>
        <begin position="63"/>
        <end position="127"/>
    </location>
</feature>
<keyword evidence="5" id="KW-1185">Reference proteome</keyword>
<dbReference type="NCBIfam" id="TIGR01766">
    <property type="entry name" value="IS200/IS605 family accessory protein TnpB-like domain"/>
    <property type="match status" value="1"/>
</dbReference>
<accession>A0ABD5RXX2</accession>
<keyword evidence="4" id="KW-0255">Endonuclease</keyword>
<dbReference type="EMBL" id="JBHSWU010000110">
    <property type="protein sequence ID" value="MFC6724150.1"/>
    <property type="molecule type" value="Genomic_DNA"/>
</dbReference>
<dbReference type="Pfam" id="PF07282">
    <property type="entry name" value="Cas12f1-like_TNB"/>
    <property type="match status" value="1"/>
</dbReference>
<proteinExistence type="predicted"/>
<dbReference type="GO" id="GO:0003677">
    <property type="term" value="F:DNA binding"/>
    <property type="evidence" value="ECO:0007669"/>
    <property type="project" value="UniProtKB-KW"/>
</dbReference>
<evidence type="ECO:0000256" key="1">
    <source>
        <dbReference type="ARBA" id="ARBA00023125"/>
    </source>
</evidence>
<feature type="region of interest" description="Disordered" evidence="2">
    <location>
        <begin position="155"/>
        <end position="179"/>
    </location>
</feature>
<evidence type="ECO:0000313" key="4">
    <source>
        <dbReference type="EMBL" id="MFC6724150.1"/>
    </source>
</evidence>
<sequence length="179" mass="19683">MRLHRLGNTESRKVNDRLHKVSRSIVDDAVARNAVIAVGDLGGIREGNDKGRHFNDKLHKMPFAKLLSYIEYKAHRAGIEVVLVDEAYTSQTCNRCAERGVRNTQGRFQCPSCGLDDNADKNGATNIGKRVLGKFSKPLSDTGAVLAQPETQVVVEPENSPDDVGLTLSEGTPRLQSWE</sequence>
<evidence type="ECO:0000313" key="5">
    <source>
        <dbReference type="Proteomes" id="UP001596328"/>
    </source>
</evidence>
<dbReference type="Proteomes" id="UP001596328">
    <property type="component" value="Unassembled WGS sequence"/>
</dbReference>
<reference evidence="4 5" key="1">
    <citation type="journal article" date="2019" name="Int. J. Syst. Evol. Microbiol.">
        <title>The Global Catalogue of Microorganisms (GCM) 10K type strain sequencing project: providing services to taxonomists for standard genome sequencing and annotation.</title>
        <authorList>
            <consortium name="The Broad Institute Genomics Platform"/>
            <consortium name="The Broad Institute Genome Sequencing Center for Infectious Disease"/>
            <person name="Wu L."/>
            <person name="Ma J."/>
        </authorList>
    </citation>
    <scope>NUCLEOTIDE SEQUENCE [LARGE SCALE GENOMIC DNA]</scope>
    <source>
        <strain evidence="4 5">NBRC 111368</strain>
    </source>
</reference>
<organism evidence="4 5">
    <name type="scientific">Halobium palmae</name>
    <dbReference type="NCBI Taxonomy" id="1776492"/>
    <lineage>
        <taxon>Archaea</taxon>
        <taxon>Methanobacteriati</taxon>
        <taxon>Methanobacteriota</taxon>
        <taxon>Stenosarchaea group</taxon>
        <taxon>Halobacteria</taxon>
        <taxon>Halobacteriales</taxon>
        <taxon>Haloferacaceae</taxon>
        <taxon>Halobium</taxon>
    </lineage>
</organism>
<dbReference type="AlphaFoldDB" id="A0ABD5RXX2"/>
<evidence type="ECO:0000256" key="2">
    <source>
        <dbReference type="SAM" id="MobiDB-lite"/>
    </source>
</evidence>
<dbReference type="InterPro" id="IPR010095">
    <property type="entry name" value="Cas12f1-like_TNB"/>
</dbReference>
<protein>
    <submittedName>
        <fullName evidence="4">RNA-guided endonuclease InsQ/TnpB family protein</fullName>
    </submittedName>
</protein>
<keyword evidence="4" id="KW-0378">Hydrolase</keyword>
<keyword evidence="4" id="KW-0540">Nuclease</keyword>
<comment type="caution">
    <text evidence="4">The sequence shown here is derived from an EMBL/GenBank/DDBJ whole genome shotgun (WGS) entry which is preliminary data.</text>
</comment>
<dbReference type="GO" id="GO:0004519">
    <property type="term" value="F:endonuclease activity"/>
    <property type="evidence" value="ECO:0007669"/>
    <property type="project" value="UniProtKB-KW"/>
</dbReference>
<gene>
    <name evidence="4" type="ORF">ACFQE1_07135</name>
</gene>